<dbReference type="Pfam" id="PF16078">
    <property type="entry name" value="2-oxogl_dehyd_N"/>
    <property type="match status" value="1"/>
</dbReference>
<evidence type="ECO:0000259" key="7">
    <source>
        <dbReference type="SMART" id="SM00861"/>
    </source>
</evidence>
<proteinExistence type="inferred from homology"/>
<organism evidence="8 9">
    <name type="scientific">Desulfoglaeba alkanexedens ALDC</name>
    <dbReference type="NCBI Taxonomy" id="980445"/>
    <lineage>
        <taxon>Bacteria</taxon>
        <taxon>Pseudomonadati</taxon>
        <taxon>Thermodesulfobacteriota</taxon>
        <taxon>Syntrophobacteria</taxon>
        <taxon>Syntrophobacterales</taxon>
        <taxon>Syntrophobacteraceae</taxon>
        <taxon>Desulfoglaeba</taxon>
    </lineage>
</organism>
<dbReference type="InterPro" id="IPR032106">
    <property type="entry name" value="2-oxogl_dehyd_N"/>
</dbReference>
<dbReference type="InterPro" id="IPR042179">
    <property type="entry name" value="KGD_C_sf"/>
</dbReference>
<evidence type="ECO:0000313" key="8">
    <source>
        <dbReference type="EMBL" id="QCQ21701.1"/>
    </source>
</evidence>
<dbReference type="Pfam" id="PF00676">
    <property type="entry name" value="E1_dh"/>
    <property type="match status" value="1"/>
</dbReference>
<dbReference type="GO" id="GO:0045252">
    <property type="term" value="C:oxoglutarate dehydrogenase complex"/>
    <property type="evidence" value="ECO:0007669"/>
    <property type="project" value="TreeGrafter"/>
</dbReference>
<comment type="similarity">
    <text evidence="3">Belongs to the alpha-ketoglutarate dehydrogenase family.</text>
</comment>
<reference evidence="8 9" key="1">
    <citation type="submission" date="2019-05" db="EMBL/GenBank/DDBJ databases">
        <title>The Complete Genome Sequence of the n-alkane-degrading Desulfoglaeba alkanexedens ALDC reveals multiple alkylsuccinate synthase gene clusters.</title>
        <authorList>
            <person name="Callaghan A.V."/>
            <person name="Davidova I.A."/>
            <person name="Duncan K.E."/>
            <person name="Morris B."/>
            <person name="McInerney M.J."/>
        </authorList>
    </citation>
    <scope>NUCLEOTIDE SEQUENCE [LARGE SCALE GENOMIC DNA]</scope>
    <source>
        <strain evidence="8 9">ALDC</strain>
    </source>
</reference>
<dbReference type="InterPro" id="IPR005475">
    <property type="entry name" value="Transketolase-like_Pyr-bd"/>
</dbReference>
<dbReference type="Gene3D" id="3.40.50.12470">
    <property type="match status" value="1"/>
</dbReference>
<evidence type="ECO:0000256" key="2">
    <source>
        <dbReference type="ARBA" id="ARBA00003906"/>
    </source>
</evidence>
<dbReference type="OrthoDB" id="9759785at2"/>
<dbReference type="NCBIfam" id="TIGR00239">
    <property type="entry name" value="2oxo_dh_E1"/>
    <property type="match status" value="1"/>
</dbReference>
<evidence type="ECO:0000256" key="5">
    <source>
        <dbReference type="ARBA" id="ARBA00023002"/>
    </source>
</evidence>
<evidence type="ECO:0000256" key="6">
    <source>
        <dbReference type="ARBA" id="ARBA00023052"/>
    </source>
</evidence>
<dbReference type="CDD" id="cd02016">
    <property type="entry name" value="TPP_E1_OGDC_like"/>
    <property type="match status" value="1"/>
</dbReference>
<evidence type="ECO:0000256" key="3">
    <source>
        <dbReference type="ARBA" id="ARBA00006936"/>
    </source>
</evidence>
<dbReference type="Gene3D" id="3.40.50.970">
    <property type="match status" value="1"/>
</dbReference>
<sequence>MDVSLALNAEFIDRQYRKWREEPSSVSRDWRLFFEGFELGTAPGEAVPGVCDKAQVLRQARVETLIHRYRDIGHLLSCLDPLAECPLDHPLLRLEAFGLDEGDLERVFYTPEISLWEEARLRDIVDLLKETYCGSVGVEYLHLQDPEERRWLQERMESVRNHPEWDSAVQKQIFRKLFEANLFEQFLHAKYVGQKRFSIEGAETVAAMLEALVLHAASGSCREIVLGMAHRGRLTVQTCVLGKPSEAVFCEFEENYDPGALVGSGDVKYHRGWMSDLSLPGDRSLRAVLVSNPSHLESVDPVVEGMARARQDRLADRAREAVLPVLIHGDAAFSGQGVVYETLNLSQLEGYTTGGTLHLVINNQIGFTTVPEEARSTRYATDVAKMLLAPIFHVHGEDPEAAVHVVQLACDYRNRFKKDVVVDVICYRRYGHNEGDEPYYTQPLMYERIKNRPPVSELYADRLVSRGTIRSEDPDILRKDINARLEAALEKARSRTCEAPLSRFYEEWEGITGGYSHEPVETGVPEAVLEELAPRLYAVPEGFTLHERLQRILRRQVDRVLEGEGIGWATAELLAFATLLVEGTPVRLSGQDSRRGTFSQRHGVLVDAKTGDHHIPLRHLDTDQAPFDIYDSSLSENGVLGFEYGYAQASPDRLVIWEAQFGDFANNAQAIIDQYIASAEAKWRRPNGLVLLLPHGYEGLGPEHSSARLERFLQLCAEDNLQVVYPTTPAQYFHLLRRQMKRPFRKPLVVMAPKSLLRHPQAVSPRREFAEGRFQEVLDDGVDPAKVRRGLLTTGKLYYDLLERRENTGRDDIALVRLEQIHPFPEKRLREVFNRYSGVSDWFWVQEEPKNMGAWPFAAFRLEDLLGERPGCIARAESASPATGYYLIHKQEQEAIVTEAFGKPAT</sequence>
<dbReference type="EMBL" id="CP040098">
    <property type="protein sequence ID" value="QCQ21701.1"/>
    <property type="molecule type" value="Genomic_DNA"/>
</dbReference>
<dbReference type="EC" id="1.2.4.2" evidence="4"/>
<dbReference type="SUPFAM" id="SSF52518">
    <property type="entry name" value="Thiamin diphosphate-binding fold (THDP-binding)"/>
    <property type="match status" value="2"/>
</dbReference>
<comment type="cofactor">
    <cofactor evidence="1">
        <name>thiamine diphosphate</name>
        <dbReference type="ChEBI" id="CHEBI:58937"/>
    </cofactor>
</comment>
<evidence type="ECO:0000256" key="4">
    <source>
        <dbReference type="ARBA" id="ARBA00012280"/>
    </source>
</evidence>
<dbReference type="PANTHER" id="PTHR23152">
    <property type="entry name" value="2-OXOGLUTARATE DEHYDROGENASE"/>
    <property type="match status" value="1"/>
</dbReference>
<dbReference type="Gene3D" id="3.40.50.11610">
    <property type="entry name" value="Multifunctional 2-oxoglutarate metabolism enzyme, C-terminal domain"/>
    <property type="match status" value="1"/>
</dbReference>
<dbReference type="GO" id="GO:0005829">
    <property type="term" value="C:cytosol"/>
    <property type="evidence" value="ECO:0007669"/>
    <property type="project" value="TreeGrafter"/>
</dbReference>
<dbReference type="InterPro" id="IPR029061">
    <property type="entry name" value="THDP-binding"/>
</dbReference>
<dbReference type="GO" id="GO:0006099">
    <property type="term" value="P:tricarboxylic acid cycle"/>
    <property type="evidence" value="ECO:0007669"/>
    <property type="project" value="TreeGrafter"/>
</dbReference>
<gene>
    <name evidence="8" type="ORF">FDQ92_05620</name>
</gene>
<dbReference type="GO" id="GO:0030976">
    <property type="term" value="F:thiamine pyrophosphate binding"/>
    <property type="evidence" value="ECO:0007669"/>
    <property type="project" value="InterPro"/>
</dbReference>
<dbReference type="Gene3D" id="1.10.287.1150">
    <property type="entry name" value="TPP helical domain"/>
    <property type="match status" value="1"/>
</dbReference>
<keyword evidence="6" id="KW-0786">Thiamine pyrophosphate</keyword>
<feature type="domain" description="Transketolase-like pyrimidine-binding" evidence="7">
    <location>
        <begin position="566"/>
        <end position="759"/>
    </location>
</feature>
<reference evidence="8 9" key="2">
    <citation type="submission" date="2019-05" db="EMBL/GenBank/DDBJ databases">
        <authorList>
            <person name="Suflita J.M."/>
            <person name="Marks C.R."/>
        </authorList>
    </citation>
    <scope>NUCLEOTIDE SEQUENCE [LARGE SCALE GENOMIC DNA]</scope>
    <source>
        <strain evidence="8 9">ALDC</strain>
    </source>
</reference>
<dbReference type="SMART" id="SM00861">
    <property type="entry name" value="Transket_pyr"/>
    <property type="match status" value="1"/>
</dbReference>
<protein>
    <recommendedName>
        <fullName evidence="4">oxoglutarate dehydrogenase (succinyl-transferring)</fullName>
        <ecNumber evidence="4">1.2.4.2</ecNumber>
    </recommendedName>
</protein>
<dbReference type="NCBIfam" id="NF008907">
    <property type="entry name" value="PRK12270.1"/>
    <property type="match status" value="1"/>
</dbReference>
<dbReference type="Pfam" id="PF16870">
    <property type="entry name" value="OxoGdeHyase_C"/>
    <property type="match status" value="1"/>
</dbReference>
<dbReference type="InterPro" id="IPR031717">
    <property type="entry name" value="ODO-1/KGD_C"/>
</dbReference>
<dbReference type="InterPro" id="IPR001017">
    <property type="entry name" value="DH_E1"/>
</dbReference>
<dbReference type="GO" id="GO:0004591">
    <property type="term" value="F:oxoglutarate dehydrogenase (succinyl-transferring) activity"/>
    <property type="evidence" value="ECO:0007669"/>
    <property type="project" value="UniProtKB-EC"/>
</dbReference>
<accession>A0A4V1ERH9</accession>
<dbReference type="AlphaFoldDB" id="A0A4V1ERH9"/>
<dbReference type="NCBIfam" id="NF006914">
    <property type="entry name" value="PRK09404.1"/>
    <property type="match status" value="1"/>
</dbReference>
<dbReference type="PANTHER" id="PTHR23152:SF4">
    <property type="entry name" value="2-OXOADIPATE DEHYDROGENASE COMPLEX COMPONENT E1"/>
    <property type="match status" value="1"/>
</dbReference>
<dbReference type="PIRSF" id="PIRSF000157">
    <property type="entry name" value="Oxoglu_dh_E1"/>
    <property type="match status" value="1"/>
</dbReference>
<evidence type="ECO:0000256" key="1">
    <source>
        <dbReference type="ARBA" id="ARBA00001964"/>
    </source>
</evidence>
<keyword evidence="5 8" id="KW-0560">Oxidoreductase</keyword>
<dbReference type="Proteomes" id="UP000298602">
    <property type="component" value="Chromosome"/>
</dbReference>
<dbReference type="InterPro" id="IPR011603">
    <property type="entry name" value="2oxoglutarate_DH_E1"/>
</dbReference>
<dbReference type="RefSeq" id="WP_137423670.1">
    <property type="nucleotide sequence ID" value="NZ_CP040098.1"/>
</dbReference>
<comment type="function">
    <text evidence="2">E1 component of the 2-oxoglutarate dehydrogenase (OGDH) complex which catalyzes the decarboxylation of 2-oxoglutarate, the first step in the conversion of 2-oxoglutarate to succinyl-CoA and CO(2).</text>
</comment>
<dbReference type="KEGG" id="dax:FDQ92_05620"/>
<evidence type="ECO:0000313" key="9">
    <source>
        <dbReference type="Proteomes" id="UP000298602"/>
    </source>
</evidence>
<dbReference type="Pfam" id="PF02779">
    <property type="entry name" value="Transket_pyr"/>
    <property type="match status" value="1"/>
</dbReference>
<name>A0A4V1ERH9_9BACT</name>
<keyword evidence="9" id="KW-1185">Reference proteome</keyword>